<dbReference type="EMBL" id="LCWF01000075">
    <property type="protein sequence ID" value="KKY22640.1"/>
    <property type="molecule type" value="Genomic_DNA"/>
</dbReference>
<dbReference type="AlphaFoldDB" id="A0A0G2H1F4"/>
<evidence type="ECO:0000259" key="2">
    <source>
        <dbReference type="Pfam" id="PF20237"/>
    </source>
</evidence>
<feature type="compositionally biased region" description="Low complexity" evidence="1">
    <location>
        <begin position="451"/>
        <end position="481"/>
    </location>
</feature>
<accession>A0A0G2H1F4</accession>
<proteinExistence type="predicted"/>
<feature type="compositionally biased region" description="Low complexity" evidence="1">
    <location>
        <begin position="233"/>
        <end position="251"/>
    </location>
</feature>
<reference evidence="3 4" key="1">
    <citation type="submission" date="2015-05" db="EMBL/GenBank/DDBJ databases">
        <title>Distinctive expansion of gene families associated with plant cell wall degradation and secondary metabolism in the genomes of grapevine trunk pathogens.</title>
        <authorList>
            <person name="Lawrence D.P."/>
            <person name="Travadon R."/>
            <person name="Rolshausen P.E."/>
            <person name="Baumgartner K."/>
        </authorList>
    </citation>
    <scope>NUCLEOTIDE SEQUENCE [LARGE SCALE GENOMIC DNA]</scope>
    <source>
        <strain evidence="3">UCRPC4</strain>
    </source>
</reference>
<feature type="compositionally biased region" description="Basic and acidic residues" evidence="1">
    <location>
        <begin position="141"/>
        <end position="153"/>
    </location>
</feature>
<feature type="region of interest" description="Disordered" evidence="1">
    <location>
        <begin position="74"/>
        <end position="153"/>
    </location>
</feature>
<reference evidence="3 4" key="2">
    <citation type="submission" date="2015-05" db="EMBL/GenBank/DDBJ databases">
        <authorList>
            <person name="Morales-Cruz A."/>
            <person name="Amrine K.C."/>
            <person name="Cantu D."/>
        </authorList>
    </citation>
    <scope>NUCLEOTIDE SEQUENCE [LARGE SCALE GENOMIC DNA]</scope>
    <source>
        <strain evidence="3">UCRPC4</strain>
    </source>
</reference>
<evidence type="ECO:0000256" key="1">
    <source>
        <dbReference type="SAM" id="MobiDB-lite"/>
    </source>
</evidence>
<dbReference type="Pfam" id="PF20237">
    <property type="entry name" value="DUF6594"/>
    <property type="match status" value="1"/>
</dbReference>
<feature type="compositionally biased region" description="Basic and acidic residues" evidence="1">
    <location>
        <begin position="35"/>
        <end position="56"/>
    </location>
</feature>
<dbReference type="PANTHER" id="PTHR34502">
    <property type="entry name" value="DUF6594 DOMAIN-CONTAINING PROTEIN-RELATED"/>
    <property type="match status" value="1"/>
</dbReference>
<dbReference type="OrthoDB" id="5416037at2759"/>
<feature type="domain" description="DUF6594" evidence="2">
    <location>
        <begin position="270"/>
        <end position="400"/>
    </location>
</feature>
<feature type="region of interest" description="Disordered" evidence="1">
    <location>
        <begin position="1"/>
        <end position="61"/>
    </location>
</feature>
<sequence>MPPTAWRQYDPPHSPLPEPGLSTSSSTDDESGPSSRERSDSSWSHEDPKYPNKEAVRGPYGVVEQPLNFQLGNSKTLEALCGPESQTDERSISQRSDSGDDGDDEVPADVVSSYQSLIPDSPYFEDFDYARPDSNLDDDSGDLRGRPAESGRKTVRFESYESFKTARSEPDDDVPAMEIDQCYDFSHDVPVVNGQWQASSFTGTKHPSRASVKIEPVSVPPIPTIPAQHRNASPIPSSSVSSTRSSSFSGPVIPPGKYPPGHQLVSTADLAAFNNSKTEVLLFRRFDSVHKRILNDMQDRIVTLEAELSQLDQFLSDSTDVLTSDQNQKQPNSGQLGPEGGIARARSRRLTVIHDLKSSLRDYDDLLLKFNSLRIPPGNDQKTSINKFKTWLTKNGPTPPPPNPTNSSMPSSGSTTPTNAKPSTTTMSNNNNTTSSSLTFPFFHPSPPSSRPNSSSSTISTTTRPTSANPSSSSSQPPTYLPVRAATITPSTTTSSASAAAAPTQAQAIAQVDPNLKAAAAMVMAGASLGDGKRPRTSRRGVTG</sequence>
<feature type="region of interest" description="Disordered" evidence="1">
    <location>
        <begin position="322"/>
        <end position="342"/>
    </location>
</feature>
<feature type="region of interest" description="Disordered" evidence="1">
    <location>
        <begin position="224"/>
        <end position="260"/>
    </location>
</feature>
<name>A0A0G2H1F4_PHACM</name>
<dbReference type="InterPro" id="IPR046529">
    <property type="entry name" value="DUF6594"/>
</dbReference>
<comment type="caution">
    <text evidence="3">The sequence shown here is derived from an EMBL/GenBank/DDBJ whole genome shotgun (WGS) entry which is preliminary data.</text>
</comment>
<feature type="region of interest" description="Disordered" evidence="1">
    <location>
        <begin position="391"/>
        <end position="481"/>
    </location>
</feature>
<protein>
    <recommendedName>
        <fullName evidence="2">DUF6594 domain-containing protein</fullName>
    </recommendedName>
</protein>
<feature type="compositionally biased region" description="Low complexity" evidence="1">
    <location>
        <begin position="405"/>
        <end position="443"/>
    </location>
</feature>
<keyword evidence="4" id="KW-1185">Reference proteome</keyword>
<feature type="compositionally biased region" description="Polar residues" evidence="1">
    <location>
        <begin position="322"/>
        <end position="335"/>
    </location>
</feature>
<organism evidence="3 4">
    <name type="scientific">Phaeomoniella chlamydospora</name>
    <name type="common">Phaeoacremonium chlamydosporum</name>
    <dbReference type="NCBI Taxonomy" id="158046"/>
    <lineage>
        <taxon>Eukaryota</taxon>
        <taxon>Fungi</taxon>
        <taxon>Dikarya</taxon>
        <taxon>Ascomycota</taxon>
        <taxon>Pezizomycotina</taxon>
        <taxon>Eurotiomycetes</taxon>
        <taxon>Chaetothyriomycetidae</taxon>
        <taxon>Phaeomoniellales</taxon>
        <taxon>Phaeomoniellaceae</taxon>
        <taxon>Phaeomoniella</taxon>
    </lineage>
</organism>
<evidence type="ECO:0000313" key="4">
    <source>
        <dbReference type="Proteomes" id="UP000053317"/>
    </source>
</evidence>
<dbReference type="PANTHER" id="PTHR34502:SF5">
    <property type="entry name" value="DUF6594 DOMAIN-CONTAINING PROTEIN"/>
    <property type="match status" value="1"/>
</dbReference>
<dbReference type="Proteomes" id="UP000053317">
    <property type="component" value="Unassembled WGS sequence"/>
</dbReference>
<gene>
    <name evidence="3" type="ORF">UCRPC4_g03258</name>
</gene>
<evidence type="ECO:0000313" key="3">
    <source>
        <dbReference type="EMBL" id="KKY22640.1"/>
    </source>
</evidence>